<name>A0ABR4IX95_9EURO</name>
<reference evidence="3 4" key="1">
    <citation type="submission" date="2024-07" db="EMBL/GenBank/DDBJ databases">
        <title>Section-level genome sequencing and comparative genomics of Aspergillus sections Usti and Cavernicolus.</title>
        <authorList>
            <consortium name="Lawrence Berkeley National Laboratory"/>
            <person name="Nybo J.L."/>
            <person name="Vesth T.C."/>
            <person name="Theobald S."/>
            <person name="Frisvad J.C."/>
            <person name="Larsen T.O."/>
            <person name="Kjaerboelling I."/>
            <person name="Rothschild-Mancinelli K."/>
            <person name="Lyhne E.K."/>
            <person name="Kogle M.E."/>
            <person name="Barry K."/>
            <person name="Clum A."/>
            <person name="Na H."/>
            <person name="Ledsgaard L."/>
            <person name="Lin J."/>
            <person name="Lipzen A."/>
            <person name="Kuo A."/>
            <person name="Riley R."/>
            <person name="Mondo S."/>
            <person name="Labutti K."/>
            <person name="Haridas S."/>
            <person name="Pangalinan J."/>
            <person name="Salamov A.A."/>
            <person name="Simmons B.A."/>
            <person name="Magnuson J.K."/>
            <person name="Chen J."/>
            <person name="Drula E."/>
            <person name="Henrissat B."/>
            <person name="Wiebenga A."/>
            <person name="Lubbers R.J."/>
            <person name="Gomes A.C."/>
            <person name="Makela M.R."/>
            <person name="Stajich J."/>
            <person name="Grigoriev I.V."/>
            <person name="Mortensen U.H."/>
            <person name="De Vries R.P."/>
            <person name="Baker S.E."/>
            <person name="Andersen M.R."/>
        </authorList>
    </citation>
    <scope>NUCLEOTIDE SEQUENCE [LARGE SCALE GENOMIC DNA]</scope>
    <source>
        <strain evidence="3 4">CBS 123904</strain>
    </source>
</reference>
<accession>A0ABR4IX95</accession>
<dbReference type="InterPro" id="IPR016040">
    <property type="entry name" value="NAD(P)-bd_dom"/>
</dbReference>
<dbReference type="SUPFAM" id="SSF51735">
    <property type="entry name" value="NAD(P)-binding Rossmann-fold domains"/>
    <property type="match status" value="1"/>
</dbReference>
<sequence>MSAPLNVLVTGPTGTTGRAVVNELLNRGHCVTGFSKHPARYGAHPRYTPVTGSQLNDVSELVKVVEGHDVVISCFAPSHDTGPATYIGLVEGAWRLKEAVKDSSNSPYLIYVGGAGSLKDPETGLTTLDQPDHLIVRYFKTGPIEHLNWLRFVVGAWPIHLYYYVRNYAHANGWFSFLPRLLTSRFENHLSHHFRQTKGMPHACRAALSFFEHDPSFKWTFLSPPWFYRDGPRTGEYGVIRDFQPCDSKGRWLGVSNGDIAVGIVDEAEKREKIHLHWSVFAKQEDAAYFYDNYKGLTLPAHV</sequence>
<protein>
    <recommendedName>
        <fullName evidence="2">NAD(P)-binding domain-containing protein</fullName>
    </recommendedName>
</protein>
<dbReference type="InterPro" id="IPR036291">
    <property type="entry name" value="NAD(P)-bd_dom_sf"/>
</dbReference>
<proteinExistence type="inferred from homology"/>
<evidence type="ECO:0000259" key="2">
    <source>
        <dbReference type="Pfam" id="PF13460"/>
    </source>
</evidence>
<dbReference type="InterPro" id="IPR051606">
    <property type="entry name" value="Polyketide_Oxido-like"/>
</dbReference>
<feature type="domain" description="NAD(P)-binding" evidence="2">
    <location>
        <begin position="11"/>
        <end position="116"/>
    </location>
</feature>
<gene>
    <name evidence="3" type="ORF">BJY01DRAFT_254021</name>
</gene>
<dbReference type="EMBL" id="JBFXLU010000269">
    <property type="protein sequence ID" value="KAL2832202.1"/>
    <property type="molecule type" value="Genomic_DNA"/>
</dbReference>
<dbReference type="PANTHER" id="PTHR43355">
    <property type="entry name" value="FLAVIN REDUCTASE (NADPH)"/>
    <property type="match status" value="1"/>
</dbReference>
<evidence type="ECO:0000256" key="1">
    <source>
        <dbReference type="ARBA" id="ARBA00038376"/>
    </source>
</evidence>
<dbReference type="Proteomes" id="UP001610446">
    <property type="component" value="Unassembled WGS sequence"/>
</dbReference>
<evidence type="ECO:0000313" key="3">
    <source>
        <dbReference type="EMBL" id="KAL2832202.1"/>
    </source>
</evidence>
<dbReference type="Gene3D" id="3.40.50.720">
    <property type="entry name" value="NAD(P)-binding Rossmann-like Domain"/>
    <property type="match status" value="2"/>
</dbReference>
<evidence type="ECO:0000313" key="4">
    <source>
        <dbReference type="Proteomes" id="UP001610446"/>
    </source>
</evidence>
<dbReference type="Pfam" id="PF13460">
    <property type="entry name" value="NAD_binding_10"/>
    <property type="match status" value="1"/>
</dbReference>
<dbReference type="PANTHER" id="PTHR43355:SF2">
    <property type="entry name" value="FLAVIN REDUCTASE (NADPH)"/>
    <property type="match status" value="1"/>
</dbReference>
<comment type="similarity">
    <text evidence="1">Belongs to the avfA family.</text>
</comment>
<keyword evidence="4" id="KW-1185">Reference proteome</keyword>
<organism evidence="3 4">
    <name type="scientific">Aspergillus pseudoustus</name>
    <dbReference type="NCBI Taxonomy" id="1810923"/>
    <lineage>
        <taxon>Eukaryota</taxon>
        <taxon>Fungi</taxon>
        <taxon>Dikarya</taxon>
        <taxon>Ascomycota</taxon>
        <taxon>Pezizomycotina</taxon>
        <taxon>Eurotiomycetes</taxon>
        <taxon>Eurotiomycetidae</taxon>
        <taxon>Eurotiales</taxon>
        <taxon>Aspergillaceae</taxon>
        <taxon>Aspergillus</taxon>
        <taxon>Aspergillus subgen. Nidulantes</taxon>
    </lineage>
</organism>
<comment type="caution">
    <text evidence="3">The sequence shown here is derived from an EMBL/GenBank/DDBJ whole genome shotgun (WGS) entry which is preliminary data.</text>
</comment>